<gene>
    <name evidence="5" type="ORF">K489DRAFT_355197</name>
</gene>
<dbReference type="Pfam" id="PF01053">
    <property type="entry name" value="Cys_Met_Meta_PP"/>
    <property type="match status" value="1"/>
</dbReference>
<proteinExistence type="inferred from homology"/>
<dbReference type="InterPro" id="IPR051750">
    <property type="entry name" value="Trans-sulfuration_enzymes"/>
</dbReference>
<dbReference type="InterPro" id="IPR015424">
    <property type="entry name" value="PyrdxlP-dep_Trfase"/>
</dbReference>
<accession>A0A6J3M5E6</accession>
<dbReference type="Gene3D" id="3.40.640.10">
    <property type="entry name" value="Type I PLP-dependent aspartate aminotransferase-like (Major domain)"/>
    <property type="match status" value="1"/>
</dbReference>
<dbReference type="InterPro" id="IPR000277">
    <property type="entry name" value="Cys/Met-Metab_PyrdxlP-dep_enz"/>
</dbReference>
<comment type="similarity">
    <text evidence="3">Belongs to the trans-sulfuration enzymes family.</text>
</comment>
<dbReference type="SUPFAM" id="SSF53383">
    <property type="entry name" value="PLP-dependent transferases"/>
    <property type="match status" value="1"/>
</dbReference>
<reference evidence="5" key="2">
    <citation type="submission" date="2020-04" db="EMBL/GenBank/DDBJ databases">
        <authorList>
            <consortium name="NCBI Genome Project"/>
        </authorList>
    </citation>
    <scope>NUCLEOTIDE SEQUENCE</scope>
    <source>
        <strain evidence="5">CBS 342.82</strain>
    </source>
</reference>
<evidence type="ECO:0000313" key="5">
    <source>
        <dbReference type="RefSeq" id="XP_033460322.1"/>
    </source>
</evidence>
<keyword evidence="2 3" id="KW-0663">Pyridoxal phosphate</keyword>
<dbReference type="GO" id="GO:0019346">
    <property type="term" value="P:transsulfuration"/>
    <property type="evidence" value="ECO:0007669"/>
    <property type="project" value="InterPro"/>
</dbReference>
<reference evidence="5" key="3">
    <citation type="submission" date="2025-08" db="UniProtKB">
        <authorList>
            <consortium name="RefSeq"/>
        </authorList>
    </citation>
    <scope>IDENTIFICATION</scope>
    <source>
        <strain evidence="5">CBS 342.82</strain>
    </source>
</reference>
<name>A0A6J3M5E6_9PEZI</name>
<dbReference type="GeneID" id="54360316"/>
<reference evidence="5" key="1">
    <citation type="submission" date="2020-01" db="EMBL/GenBank/DDBJ databases">
        <authorList>
            <consortium name="DOE Joint Genome Institute"/>
            <person name="Haridas S."/>
            <person name="Albert R."/>
            <person name="Binder M."/>
            <person name="Bloem J."/>
            <person name="Labutti K."/>
            <person name="Salamov A."/>
            <person name="Andreopoulos B."/>
            <person name="Baker S.E."/>
            <person name="Barry K."/>
            <person name="Bills G."/>
            <person name="Bluhm B.H."/>
            <person name="Cannon C."/>
            <person name="Castanera R."/>
            <person name="Culley D.E."/>
            <person name="Daum C."/>
            <person name="Ezra D."/>
            <person name="Gonzalez J.B."/>
            <person name="Henrissat B."/>
            <person name="Kuo A."/>
            <person name="Liang C."/>
            <person name="Lipzen A."/>
            <person name="Lutzoni F."/>
            <person name="Magnuson J."/>
            <person name="Mondo S."/>
            <person name="Nolan M."/>
            <person name="Ohm R."/>
            <person name="Pangilinan J."/>
            <person name="Park H.-J."/>
            <person name="Ramirez L."/>
            <person name="Alfaro M."/>
            <person name="Sun H."/>
            <person name="Tritt A."/>
            <person name="Yoshinaga Y."/>
            <person name="Zwiers L.-H."/>
            <person name="Turgeon B.G."/>
            <person name="Goodwin S.B."/>
            <person name="Spatafora J.W."/>
            <person name="Crous P.W."/>
            <person name="Grigoriev I.V."/>
        </authorList>
    </citation>
    <scope>NUCLEOTIDE SEQUENCE</scope>
    <source>
        <strain evidence="5">CBS 342.82</strain>
    </source>
</reference>
<evidence type="ECO:0000313" key="4">
    <source>
        <dbReference type="Proteomes" id="UP000504637"/>
    </source>
</evidence>
<dbReference type="PANTHER" id="PTHR42699:SF1">
    <property type="entry name" value="CYSTATHIONINE GAMMA-SYNTHASE-RELATED"/>
    <property type="match status" value="1"/>
</dbReference>
<sequence>MLDQKFRSLPQPPPLGFPIPADRHAISVQLPTWADLQGMVAQDPRILQRQQIGYPRSFLNQNVVRVSDACLQHFGQPDENCLVFPAREHALACRALLQSLASDSSQECRTLAADFILDAGLGNTRRRFFLVLFPAKSNSTAMGFWRLTGTGISSRLAESLHAGLHRIQAVPLNDSADRPGLHRELANRDTDEIVKSRIVGLLKRGSTNPTHSAQFSPSDVYLYPSGMAAIYGLNKVLQAWMPEQSVVFGFSYELTLKLLEVFGRGAKFYGRGTSAELDQFAEYLSNERHNGRSVQSVWCECASNPLLRTVDLARLRRMADEYGFLLVVDDTIASFANVDLAGIADIIVTSLTKTFSGYANVLAGSIVLDPNSIAYPRLKQIFNDHYVNELFSTDSLILEHNSRDFLSRASRLNTNASALVTMLEPLAGTPSSTVVDVYYPSRCWSRPNYDARMRHATSEFTPGYGCLFTVEFESISTASAFFDALNIHKGPSLGTPVTIVLPYVQLVFPREEEKRWAASHGLREAIVRVSVGLEDRDALVREFRRALRVADKFKRGRESRGFFESVL</sequence>
<evidence type="ECO:0000256" key="1">
    <source>
        <dbReference type="ARBA" id="ARBA00001933"/>
    </source>
</evidence>
<dbReference type="Gene3D" id="3.90.1150.10">
    <property type="entry name" value="Aspartate Aminotransferase, domain 1"/>
    <property type="match status" value="1"/>
</dbReference>
<dbReference type="PANTHER" id="PTHR42699">
    <property type="match status" value="1"/>
</dbReference>
<dbReference type="InterPro" id="IPR015422">
    <property type="entry name" value="PyrdxlP-dep_Trfase_small"/>
</dbReference>
<comment type="cofactor">
    <cofactor evidence="1 3">
        <name>pyridoxal 5'-phosphate</name>
        <dbReference type="ChEBI" id="CHEBI:597326"/>
    </cofactor>
</comment>
<protein>
    <submittedName>
        <fullName evidence="5">Cystathionine gamma-synthase</fullName>
    </submittedName>
</protein>
<evidence type="ECO:0000256" key="3">
    <source>
        <dbReference type="RuleBase" id="RU362118"/>
    </source>
</evidence>
<dbReference type="RefSeq" id="XP_033460322.1">
    <property type="nucleotide sequence ID" value="XM_033602516.1"/>
</dbReference>
<dbReference type="InterPro" id="IPR015421">
    <property type="entry name" value="PyrdxlP-dep_Trfase_major"/>
</dbReference>
<dbReference type="Proteomes" id="UP000504637">
    <property type="component" value="Unplaced"/>
</dbReference>
<dbReference type="OrthoDB" id="10047078at2759"/>
<evidence type="ECO:0000256" key="2">
    <source>
        <dbReference type="ARBA" id="ARBA00022898"/>
    </source>
</evidence>
<dbReference type="GO" id="GO:0030170">
    <property type="term" value="F:pyridoxal phosphate binding"/>
    <property type="evidence" value="ECO:0007669"/>
    <property type="project" value="InterPro"/>
</dbReference>
<dbReference type="GO" id="GO:0003962">
    <property type="term" value="F:cystathionine gamma-synthase activity"/>
    <property type="evidence" value="ECO:0007669"/>
    <property type="project" value="TreeGrafter"/>
</dbReference>
<keyword evidence="4" id="KW-1185">Reference proteome</keyword>
<organism evidence="5">
    <name type="scientific">Dissoconium aciculare CBS 342.82</name>
    <dbReference type="NCBI Taxonomy" id="1314786"/>
    <lineage>
        <taxon>Eukaryota</taxon>
        <taxon>Fungi</taxon>
        <taxon>Dikarya</taxon>
        <taxon>Ascomycota</taxon>
        <taxon>Pezizomycotina</taxon>
        <taxon>Dothideomycetes</taxon>
        <taxon>Dothideomycetidae</taxon>
        <taxon>Mycosphaerellales</taxon>
        <taxon>Dissoconiaceae</taxon>
        <taxon>Dissoconium</taxon>
    </lineage>
</organism>
<dbReference type="AlphaFoldDB" id="A0A6J3M5E6"/>